<dbReference type="Ensembl" id="ENSSSCT00030072808.1">
    <property type="protein sequence ID" value="ENSSSCP00030033229.1"/>
    <property type="gene ID" value="ENSSSCG00030052263.1"/>
</dbReference>
<accession>A0A8D0XBG5</accession>
<keyword evidence="2" id="KW-0472">Membrane</keyword>
<organism evidence="3 4">
    <name type="scientific">Sus scrofa</name>
    <name type="common">Pig</name>
    <dbReference type="NCBI Taxonomy" id="9823"/>
    <lineage>
        <taxon>Eukaryota</taxon>
        <taxon>Metazoa</taxon>
        <taxon>Chordata</taxon>
        <taxon>Craniata</taxon>
        <taxon>Vertebrata</taxon>
        <taxon>Euteleostomi</taxon>
        <taxon>Mammalia</taxon>
        <taxon>Eutheria</taxon>
        <taxon>Laurasiatheria</taxon>
        <taxon>Artiodactyla</taxon>
        <taxon>Suina</taxon>
        <taxon>Suidae</taxon>
        <taxon>Sus</taxon>
    </lineage>
</organism>
<protein>
    <recommendedName>
        <fullName evidence="5">Mast cell expressed membrane protein 1</fullName>
    </recommendedName>
</protein>
<name>A0A8D0XBG5_PIG</name>
<feature type="compositionally biased region" description="Polar residues" evidence="1">
    <location>
        <begin position="48"/>
        <end position="59"/>
    </location>
</feature>
<evidence type="ECO:0000313" key="3">
    <source>
        <dbReference type="Ensembl" id="ENSSSCP00030033229.1"/>
    </source>
</evidence>
<proteinExistence type="predicted"/>
<evidence type="ECO:0000313" key="4">
    <source>
        <dbReference type="Proteomes" id="UP000694570"/>
    </source>
</evidence>
<keyword evidence="2" id="KW-0812">Transmembrane</keyword>
<dbReference type="PANTHER" id="PTHR37856">
    <property type="entry name" value="MAST CELL-EXPRESSED MEMBRANE PROTEIN 1"/>
    <property type="match status" value="1"/>
</dbReference>
<reference evidence="3" key="1">
    <citation type="submission" date="2025-05" db="UniProtKB">
        <authorList>
            <consortium name="Ensembl"/>
        </authorList>
    </citation>
    <scope>IDENTIFICATION</scope>
</reference>
<dbReference type="Ensembl" id="ENSSSCT00060094393.1">
    <property type="protein sequence ID" value="ENSSSCP00060040819.1"/>
    <property type="gene ID" value="ENSSSCG00060069154.1"/>
</dbReference>
<sequence>MRVSMYHPNVHTHPLHLLKMQIFPSPLLLFTPRNLLLTGFGEPNLSLPQSSHQVSTTLPTDMPTGANDPAYENITLTFRNRDQSKSSHSPPKNKVPVRSRPSSDPAQFSHWLHRAMMSLHILLALSCVVLLALVLMKNSELSQELLVLKREIWNVSISVQECQKEQKAGWSTIKERINSNKELIETVKNKVQEGNLKLRTLPTDLTNIKNELRKITEMLKTPSPKPTTK</sequence>
<dbReference type="AlphaFoldDB" id="A0A8D0XBG5"/>
<feature type="region of interest" description="Disordered" evidence="1">
    <location>
        <begin position="48"/>
        <end position="103"/>
    </location>
</feature>
<evidence type="ECO:0000256" key="1">
    <source>
        <dbReference type="SAM" id="MobiDB-lite"/>
    </source>
</evidence>
<dbReference type="Proteomes" id="UP000694570">
    <property type="component" value="Unplaced"/>
</dbReference>
<dbReference type="InterPro" id="IPR038818">
    <property type="entry name" value="MCEMP1"/>
</dbReference>
<feature type="transmembrane region" description="Helical" evidence="2">
    <location>
        <begin position="117"/>
        <end position="136"/>
    </location>
</feature>
<evidence type="ECO:0008006" key="5">
    <source>
        <dbReference type="Google" id="ProtNLM"/>
    </source>
</evidence>
<dbReference type="Proteomes" id="UP000694723">
    <property type="component" value="Unplaced"/>
</dbReference>
<keyword evidence="2" id="KW-1133">Transmembrane helix</keyword>
<dbReference type="PANTHER" id="PTHR37856:SF1">
    <property type="entry name" value="MAST CELL-EXPRESSED MEMBRANE PROTEIN 1"/>
    <property type="match status" value="1"/>
</dbReference>
<evidence type="ECO:0000256" key="2">
    <source>
        <dbReference type="SAM" id="Phobius"/>
    </source>
</evidence>